<dbReference type="Pfam" id="PF04542">
    <property type="entry name" value="Sigma70_r2"/>
    <property type="match status" value="1"/>
</dbReference>
<evidence type="ECO:0000259" key="5">
    <source>
        <dbReference type="PROSITE" id="PS00715"/>
    </source>
</evidence>
<dbReference type="Gene3D" id="1.10.601.10">
    <property type="entry name" value="RNA Polymerase Primary Sigma Factor"/>
    <property type="match status" value="1"/>
</dbReference>
<dbReference type="InterPro" id="IPR007627">
    <property type="entry name" value="RNA_pol_sigma70_r2"/>
</dbReference>
<name>A0A1F8BBY0_9BACT</name>
<keyword evidence="4" id="KW-0804">Transcription</keyword>
<dbReference type="PANTHER" id="PTHR30603">
    <property type="entry name" value="RNA POLYMERASE SIGMA FACTOR RPO"/>
    <property type="match status" value="1"/>
</dbReference>
<dbReference type="Gene3D" id="1.10.10.10">
    <property type="entry name" value="Winged helix-like DNA-binding domain superfamily/Winged helix DNA-binding domain"/>
    <property type="match status" value="2"/>
</dbReference>
<dbReference type="PROSITE" id="PS00715">
    <property type="entry name" value="SIGMA70_1"/>
    <property type="match status" value="1"/>
</dbReference>
<dbReference type="PRINTS" id="PR00046">
    <property type="entry name" value="SIGMA70FCT"/>
</dbReference>
<dbReference type="NCBIfam" id="TIGR02937">
    <property type="entry name" value="sigma70-ECF"/>
    <property type="match status" value="1"/>
</dbReference>
<dbReference type="GO" id="GO:0006352">
    <property type="term" value="P:DNA-templated transcription initiation"/>
    <property type="evidence" value="ECO:0007669"/>
    <property type="project" value="InterPro"/>
</dbReference>
<dbReference type="InterPro" id="IPR007630">
    <property type="entry name" value="RNA_pol_sigma70_r4"/>
</dbReference>
<dbReference type="InterPro" id="IPR050239">
    <property type="entry name" value="Sigma-70_RNA_pol_init_factors"/>
</dbReference>
<dbReference type="SUPFAM" id="SSF88659">
    <property type="entry name" value="Sigma3 and sigma4 domains of RNA polymerase sigma factors"/>
    <property type="match status" value="2"/>
</dbReference>
<gene>
    <name evidence="6" type="ORF">A2961_04215</name>
</gene>
<dbReference type="Pfam" id="PF04545">
    <property type="entry name" value="Sigma70_r4"/>
    <property type="match status" value="1"/>
</dbReference>
<dbReference type="InterPro" id="IPR036388">
    <property type="entry name" value="WH-like_DNA-bd_sf"/>
</dbReference>
<dbReference type="Pfam" id="PF04539">
    <property type="entry name" value="Sigma70_r3"/>
    <property type="match status" value="1"/>
</dbReference>
<feature type="domain" description="RNA polymerase sigma-70" evidence="5">
    <location>
        <begin position="90"/>
        <end position="103"/>
    </location>
</feature>
<dbReference type="InterPro" id="IPR000943">
    <property type="entry name" value="RNA_pol_sigma70"/>
</dbReference>
<organism evidence="6 7">
    <name type="scientific">Candidatus Woesebacteria bacterium RIFCSPLOWO2_01_FULL_39_21</name>
    <dbReference type="NCBI Taxonomy" id="1802519"/>
    <lineage>
        <taxon>Bacteria</taxon>
        <taxon>Candidatus Woeseibacteriota</taxon>
    </lineage>
</organism>
<protein>
    <recommendedName>
        <fullName evidence="5">RNA polymerase sigma-70 domain-containing protein</fullName>
    </recommendedName>
</protein>
<dbReference type="PANTHER" id="PTHR30603:SF47">
    <property type="entry name" value="RNA POLYMERASE SIGMA FACTOR SIGD, CHLOROPLASTIC"/>
    <property type="match status" value="1"/>
</dbReference>
<sequence length="302" mass="34494">MRQYLSEIFQIPLLTDDETIAICLRIIRGEESCYVLTNVSPSLHGSEELEQFVVWRDDLEAARKDLVAPNSRLVIGIAKKYLGRGVEFLDLIQEGNMGLMKAAKKFDPSRGFRFTTYATWWIRQSVSRATKEKSRTVRIPVHREDSLRAVDMKLRSLEQHLGRRPNASDIGDELSVSQVYVREMLLQITDTVSLDAPLDIDDIESDSVGDLVADPISGIDVTEAKLVLELARQRLLSARLEFDDPRAVDILMLRSGLFDGRKYTLVEIGERFKITRERVRQIQKGSLPRARHILADLYEDLH</sequence>
<evidence type="ECO:0000256" key="4">
    <source>
        <dbReference type="ARBA" id="ARBA00023163"/>
    </source>
</evidence>
<dbReference type="InterPro" id="IPR013324">
    <property type="entry name" value="RNA_pol_sigma_r3/r4-like"/>
</dbReference>
<dbReference type="EMBL" id="MGHF01000037">
    <property type="protein sequence ID" value="OGM61523.1"/>
    <property type="molecule type" value="Genomic_DNA"/>
</dbReference>
<dbReference type="AlphaFoldDB" id="A0A1F8BBY0"/>
<evidence type="ECO:0000256" key="2">
    <source>
        <dbReference type="ARBA" id="ARBA00023082"/>
    </source>
</evidence>
<keyword evidence="2" id="KW-0731">Sigma factor</keyword>
<evidence type="ECO:0000313" key="7">
    <source>
        <dbReference type="Proteomes" id="UP000177082"/>
    </source>
</evidence>
<keyword evidence="1" id="KW-0805">Transcription regulation</keyword>
<keyword evidence="3" id="KW-0238">DNA-binding</keyword>
<evidence type="ECO:0000256" key="1">
    <source>
        <dbReference type="ARBA" id="ARBA00023015"/>
    </source>
</evidence>
<proteinExistence type="predicted"/>
<dbReference type="GO" id="GO:0016987">
    <property type="term" value="F:sigma factor activity"/>
    <property type="evidence" value="ECO:0007669"/>
    <property type="project" value="UniProtKB-KW"/>
</dbReference>
<dbReference type="InterPro" id="IPR007624">
    <property type="entry name" value="RNA_pol_sigma70_r3"/>
</dbReference>
<dbReference type="SUPFAM" id="SSF88946">
    <property type="entry name" value="Sigma2 domain of RNA polymerase sigma factors"/>
    <property type="match status" value="1"/>
</dbReference>
<evidence type="ECO:0000313" key="6">
    <source>
        <dbReference type="EMBL" id="OGM61523.1"/>
    </source>
</evidence>
<dbReference type="InterPro" id="IPR013325">
    <property type="entry name" value="RNA_pol_sigma_r2"/>
</dbReference>
<dbReference type="STRING" id="1802519.A2961_04215"/>
<dbReference type="GO" id="GO:0003677">
    <property type="term" value="F:DNA binding"/>
    <property type="evidence" value="ECO:0007669"/>
    <property type="project" value="UniProtKB-KW"/>
</dbReference>
<dbReference type="Proteomes" id="UP000177082">
    <property type="component" value="Unassembled WGS sequence"/>
</dbReference>
<reference evidence="6 7" key="1">
    <citation type="journal article" date="2016" name="Nat. Commun.">
        <title>Thousands of microbial genomes shed light on interconnected biogeochemical processes in an aquifer system.</title>
        <authorList>
            <person name="Anantharaman K."/>
            <person name="Brown C.T."/>
            <person name="Hug L.A."/>
            <person name="Sharon I."/>
            <person name="Castelle C.J."/>
            <person name="Probst A.J."/>
            <person name="Thomas B.C."/>
            <person name="Singh A."/>
            <person name="Wilkins M.J."/>
            <person name="Karaoz U."/>
            <person name="Brodie E.L."/>
            <person name="Williams K.H."/>
            <person name="Hubbard S.S."/>
            <person name="Banfield J.F."/>
        </authorList>
    </citation>
    <scope>NUCLEOTIDE SEQUENCE [LARGE SCALE GENOMIC DNA]</scope>
</reference>
<comment type="caution">
    <text evidence="6">The sequence shown here is derived from an EMBL/GenBank/DDBJ whole genome shotgun (WGS) entry which is preliminary data.</text>
</comment>
<evidence type="ECO:0000256" key="3">
    <source>
        <dbReference type="ARBA" id="ARBA00023125"/>
    </source>
</evidence>
<accession>A0A1F8BBY0</accession>
<dbReference type="InterPro" id="IPR014284">
    <property type="entry name" value="RNA_pol_sigma-70_dom"/>
</dbReference>